<evidence type="ECO:0000313" key="5">
    <source>
        <dbReference type="Proteomes" id="UP000266301"/>
    </source>
</evidence>
<evidence type="ECO:0000259" key="3">
    <source>
        <dbReference type="Pfam" id="PF25137"/>
    </source>
</evidence>
<dbReference type="InterPro" id="IPR001670">
    <property type="entry name" value="ADH_Fe/GldA"/>
</dbReference>
<protein>
    <submittedName>
        <fullName evidence="4">Iron-containing alcohol dehydrogenase</fullName>
    </submittedName>
</protein>
<organism evidence="4 5">
    <name type="scientific">Clostridium fermenticellae</name>
    <dbReference type="NCBI Taxonomy" id="2068654"/>
    <lineage>
        <taxon>Bacteria</taxon>
        <taxon>Bacillati</taxon>
        <taxon>Bacillota</taxon>
        <taxon>Clostridia</taxon>
        <taxon>Eubacteriales</taxon>
        <taxon>Clostridiaceae</taxon>
        <taxon>Clostridium</taxon>
    </lineage>
</organism>
<dbReference type="PANTHER" id="PTHR11496">
    <property type="entry name" value="ALCOHOL DEHYDROGENASE"/>
    <property type="match status" value="1"/>
</dbReference>
<dbReference type="Proteomes" id="UP000266301">
    <property type="component" value="Chromosome"/>
</dbReference>
<evidence type="ECO:0000256" key="1">
    <source>
        <dbReference type="ARBA" id="ARBA00023002"/>
    </source>
</evidence>
<dbReference type="Gene3D" id="3.40.50.1970">
    <property type="match status" value="1"/>
</dbReference>
<reference evidence="4 5" key="1">
    <citation type="journal article" date="2019" name="Int. J. Syst. Evol. Microbiol.">
        <title>Clostridium fermenticellae sp. nov., isolated from the mud in a fermentation cellar for the production of the Chinese liquor, baijiu.</title>
        <authorList>
            <person name="Xu P.X."/>
            <person name="Chai L.J."/>
            <person name="Qiu T."/>
            <person name="Zhang X.J."/>
            <person name="Lu Z.M."/>
            <person name="Xiao C."/>
            <person name="Wang S.T."/>
            <person name="Shen C.H."/>
            <person name="Shi J.S."/>
            <person name="Xu Z.H."/>
        </authorList>
    </citation>
    <scope>NUCLEOTIDE SEQUENCE [LARGE SCALE GENOMIC DNA]</scope>
    <source>
        <strain evidence="4 5">JN500901</strain>
    </source>
</reference>
<dbReference type="OrthoDB" id="9804734at2"/>
<name>A0A386H3S8_9CLOT</name>
<proteinExistence type="predicted"/>
<dbReference type="PANTHER" id="PTHR11496:SF83">
    <property type="entry name" value="HYDROXYACID-OXOACID TRANSHYDROGENASE, MITOCHONDRIAL"/>
    <property type="match status" value="1"/>
</dbReference>
<dbReference type="SUPFAM" id="SSF56796">
    <property type="entry name" value="Dehydroquinate synthase-like"/>
    <property type="match status" value="1"/>
</dbReference>
<evidence type="ECO:0000259" key="2">
    <source>
        <dbReference type="Pfam" id="PF00465"/>
    </source>
</evidence>
<keyword evidence="5" id="KW-1185">Reference proteome</keyword>
<feature type="domain" description="Alcohol dehydrogenase iron-type/glycerol dehydrogenase GldA" evidence="2">
    <location>
        <begin position="18"/>
        <end position="182"/>
    </location>
</feature>
<dbReference type="GO" id="GO:0004022">
    <property type="term" value="F:alcohol dehydrogenase (NAD+) activity"/>
    <property type="evidence" value="ECO:0007669"/>
    <property type="project" value="TreeGrafter"/>
</dbReference>
<dbReference type="Pfam" id="PF00465">
    <property type="entry name" value="Fe-ADH"/>
    <property type="match status" value="1"/>
</dbReference>
<dbReference type="Gene3D" id="1.20.1090.10">
    <property type="entry name" value="Dehydroquinate synthase-like - alpha domain"/>
    <property type="match status" value="1"/>
</dbReference>
<gene>
    <name evidence="4" type="ORF">D4Z93_07185</name>
</gene>
<sequence length="388" mass="44142">MERSKVYMDKFAFGQNYIVMGENALQYLNNIDTGKTFILIGAESLIKNCILKKVKNILKIKKFPVCTFSGITREFEINTMNEILDIMKRFKPDTIVALGGGSVMDAAKILILAYEGPDIDFDKLSSICVPSNRKYLKFITIPSILGTGSGVNGNVLMSLKYNEARVKFKNSFFAPDIVILDPLTSINVPPNIVAQSGILAMVHALQCYMDDNLNDISRCLALSSIKGIFRYLPLSFKSNDMKFREKLQNYECISGLAFNDVHNELIDAVTSSISSKFKLSYSEVNAIIFPYFLEYSSRNIKIVSKLKVLSKYLKIEDFINFIRKFSTEFNIKRSLKEIGVDESVFKNNLFMLVQDSAKYFTRVKSSKIAEEDIVRILKYVYYGHDIDF</sequence>
<dbReference type="KEGG" id="cfer:D4Z93_07185"/>
<dbReference type="AlphaFoldDB" id="A0A386H3S8"/>
<accession>A0A386H3S8</accession>
<dbReference type="GO" id="GO:0046872">
    <property type="term" value="F:metal ion binding"/>
    <property type="evidence" value="ECO:0007669"/>
    <property type="project" value="InterPro"/>
</dbReference>
<feature type="domain" description="Fe-containing alcohol dehydrogenase-like C-terminal" evidence="3">
    <location>
        <begin position="194"/>
        <end position="379"/>
    </location>
</feature>
<evidence type="ECO:0000313" key="4">
    <source>
        <dbReference type="EMBL" id="AYD40316.1"/>
    </source>
</evidence>
<dbReference type="InterPro" id="IPR056798">
    <property type="entry name" value="ADH_Fe_C"/>
</dbReference>
<dbReference type="EMBL" id="CP032416">
    <property type="protein sequence ID" value="AYD40316.1"/>
    <property type="molecule type" value="Genomic_DNA"/>
</dbReference>
<dbReference type="InterPro" id="IPR039697">
    <property type="entry name" value="Alcohol_dehydrogenase_Fe"/>
</dbReference>
<dbReference type="Pfam" id="PF25137">
    <property type="entry name" value="ADH_Fe_C"/>
    <property type="match status" value="1"/>
</dbReference>
<keyword evidence="1" id="KW-0560">Oxidoreductase</keyword>